<accession>A0A078M877</accession>
<evidence type="ECO:0000313" key="2">
    <source>
        <dbReference type="Proteomes" id="UP000044136"/>
    </source>
</evidence>
<proteinExistence type="predicted"/>
<dbReference type="STRING" id="1461582.BN1048_01733"/>
<keyword evidence="2" id="KW-1185">Reference proteome</keyword>
<dbReference type="RefSeq" id="WP_269448288.1">
    <property type="nucleotide sequence ID" value="NZ_CCSE01000001.1"/>
</dbReference>
<dbReference type="Proteomes" id="UP000044136">
    <property type="component" value="Unassembled WGS sequence"/>
</dbReference>
<name>A0A078M877_9STAP</name>
<dbReference type="HOGENOM" id="CLU_3252727_0_0_9"/>
<organism evidence="1 2">
    <name type="scientific">Jeotgalicoccus saudimassiliensis</name>
    <dbReference type="NCBI Taxonomy" id="1461582"/>
    <lineage>
        <taxon>Bacteria</taxon>
        <taxon>Bacillati</taxon>
        <taxon>Bacillota</taxon>
        <taxon>Bacilli</taxon>
        <taxon>Bacillales</taxon>
        <taxon>Staphylococcaceae</taxon>
        <taxon>Jeotgalicoccus</taxon>
    </lineage>
</organism>
<gene>
    <name evidence="1" type="ORF">BN1048_01733</name>
</gene>
<dbReference type="AlphaFoldDB" id="A0A078M877"/>
<sequence length="42" mass="4997">MKEAANTEMTPLKHAEEPLFDYWKECINKIDKYRGVYVYGTI</sequence>
<dbReference type="EMBL" id="CCSE01000001">
    <property type="protein sequence ID" value="CEA02489.1"/>
    <property type="molecule type" value="Genomic_DNA"/>
</dbReference>
<protein>
    <submittedName>
        <fullName evidence="1">Uncharacterized protein</fullName>
    </submittedName>
</protein>
<reference evidence="1 2" key="1">
    <citation type="submission" date="2014-07" db="EMBL/GenBank/DDBJ databases">
        <authorList>
            <person name="Urmite Genomes Urmite Genomes"/>
        </authorList>
    </citation>
    <scope>NUCLEOTIDE SEQUENCE [LARGE SCALE GENOMIC DNA]</scope>
    <source>
        <strain evidence="1 2">13MG44_air</strain>
    </source>
</reference>
<evidence type="ECO:0000313" key="1">
    <source>
        <dbReference type="EMBL" id="CEA02489.1"/>
    </source>
</evidence>